<dbReference type="CDD" id="cd03499">
    <property type="entry name" value="SQR_TypeC_SdhC"/>
    <property type="match status" value="1"/>
</dbReference>
<dbReference type="VEuPathDB" id="AmoebaDB:DICPUDRAFT_98679"/>
<dbReference type="GO" id="GO:0009055">
    <property type="term" value="F:electron transfer activity"/>
    <property type="evidence" value="ECO:0007669"/>
    <property type="project" value="InterPro"/>
</dbReference>
<dbReference type="STRING" id="5786.F0ZSK9"/>
<dbReference type="SUPFAM" id="SSF81343">
    <property type="entry name" value="Fumarate reductase respiratory complex transmembrane subunits"/>
    <property type="match status" value="1"/>
</dbReference>
<evidence type="ECO:0000256" key="6">
    <source>
        <dbReference type="ARBA" id="ARBA00023004"/>
    </source>
</evidence>
<evidence type="ECO:0000313" key="10">
    <source>
        <dbReference type="Proteomes" id="UP000001064"/>
    </source>
</evidence>
<dbReference type="GeneID" id="10504764"/>
<dbReference type="PANTHER" id="PTHR10978">
    <property type="entry name" value="SUCCINATE DEHYDROGENASE CYTOCHROME B560 SUBUNIT"/>
    <property type="match status" value="1"/>
</dbReference>
<dbReference type="GO" id="GO:0005739">
    <property type="term" value="C:mitochondrion"/>
    <property type="evidence" value="ECO:0007669"/>
    <property type="project" value="GOC"/>
</dbReference>
<proteinExistence type="predicted"/>
<dbReference type="KEGG" id="dpp:DICPUDRAFT_98679"/>
<evidence type="ECO:0000256" key="8">
    <source>
        <dbReference type="SAM" id="Phobius"/>
    </source>
</evidence>
<keyword evidence="10" id="KW-1185">Reference proteome</keyword>
<keyword evidence="2" id="KW-0349">Heme</keyword>
<evidence type="ECO:0000313" key="9">
    <source>
        <dbReference type="EMBL" id="EGC33064.1"/>
    </source>
</evidence>
<keyword evidence="3 8" id="KW-0812">Transmembrane</keyword>
<feature type="transmembrane region" description="Helical" evidence="8">
    <location>
        <begin position="91"/>
        <end position="114"/>
    </location>
</feature>
<dbReference type="eggNOG" id="KOG0449">
    <property type="taxonomic scope" value="Eukaryota"/>
</dbReference>
<keyword evidence="5 8" id="KW-1133">Transmembrane helix</keyword>
<dbReference type="Proteomes" id="UP000001064">
    <property type="component" value="Unassembled WGS sequence"/>
</dbReference>
<dbReference type="OMA" id="MIGRTIL"/>
<gene>
    <name evidence="9" type="ORF">DICPUDRAFT_98679</name>
</gene>
<keyword evidence="7 8" id="KW-0472">Membrane</keyword>
<dbReference type="AlphaFoldDB" id="F0ZSK9"/>
<dbReference type="OrthoDB" id="588261at2759"/>
<feature type="transmembrane region" description="Helical" evidence="8">
    <location>
        <begin position="134"/>
        <end position="152"/>
    </location>
</feature>
<comment type="subcellular location">
    <subcellularLocation>
        <location evidence="1">Membrane</location>
    </subcellularLocation>
</comment>
<reference evidence="10" key="1">
    <citation type="journal article" date="2011" name="Genome Biol.">
        <title>Comparative genomics of the social amoebae Dictyostelium discoideum and Dictyostelium purpureum.</title>
        <authorList>
            <consortium name="US DOE Joint Genome Institute (JGI-PGF)"/>
            <person name="Sucgang R."/>
            <person name="Kuo A."/>
            <person name="Tian X."/>
            <person name="Salerno W."/>
            <person name="Parikh A."/>
            <person name="Feasley C.L."/>
            <person name="Dalin E."/>
            <person name="Tu H."/>
            <person name="Huang E."/>
            <person name="Barry K."/>
            <person name="Lindquist E."/>
            <person name="Shapiro H."/>
            <person name="Bruce D."/>
            <person name="Schmutz J."/>
            <person name="Salamov A."/>
            <person name="Fey P."/>
            <person name="Gaudet P."/>
            <person name="Anjard C."/>
            <person name="Babu M.M."/>
            <person name="Basu S."/>
            <person name="Bushmanova Y."/>
            <person name="van der Wel H."/>
            <person name="Katoh-Kurasawa M."/>
            <person name="Dinh C."/>
            <person name="Coutinho P.M."/>
            <person name="Saito T."/>
            <person name="Elias M."/>
            <person name="Schaap P."/>
            <person name="Kay R.R."/>
            <person name="Henrissat B."/>
            <person name="Eichinger L."/>
            <person name="Rivero F."/>
            <person name="Putnam N.H."/>
            <person name="West C.M."/>
            <person name="Loomis W.F."/>
            <person name="Chisholm R.L."/>
            <person name="Shaulsky G."/>
            <person name="Strassmann J.E."/>
            <person name="Queller D.C."/>
            <person name="Kuspa A."/>
            <person name="Grigoriev I.V."/>
        </authorList>
    </citation>
    <scope>NUCLEOTIDE SEQUENCE [LARGE SCALE GENOMIC DNA]</scope>
    <source>
        <strain evidence="10">QSDP1</strain>
    </source>
</reference>
<dbReference type="InParanoid" id="F0ZSK9"/>
<dbReference type="GO" id="GO:0006121">
    <property type="term" value="P:mitochondrial electron transport, succinate to ubiquinone"/>
    <property type="evidence" value="ECO:0000318"/>
    <property type="project" value="GO_Central"/>
</dbReference>
<dbReference type="FunFam" id="1.20.1300.10:FF:000027">
    <property type="entry name" value="Succinate dehydrogenase cytochrome b560 subunit, mitochondrial"/>
    <property type="match status" value="1"/>
</dbReference>
<evidence type="ECO:0000256" key="1">
    <source>
        <dbReference type="ARBA" id="ARBA00004370"/>
    </source>
</evidence>
<dbReference type="PANTHER" id="PTHR10978:SF5">
    <property type="entry name" value="SUCCINATE DEHYDROGENASE CYTOCHROME B560 SUBUNIT, MITOCHONDRIAL"/>
    <property type="match status" value="1"/>
</dbReference>
<evidence type="ECO:0000256" key="7">
    <source>
        <dbReference type="ARBA" id="ARBA00023136"/>
    </source>
</evidence>
<sequence length="193" mass="21604">MFGRSLHSFTNKNFNPILKSLDRALVNTTYNSVSAPIIKPQRGSAPEVNYSTQPKHFTITEKKAEELRVPKQPTSPHVLIYRFPLPAVMSILHRVTGVFLGLGLFGVCSTALFAPQDVTVYIDMLKTNYPLLVYPAKFCIAFPLAYHTSTGIRHLFWDETQKGITTPLAESTCKIIIGIVSVATFIFTFFSFN</sequence>
<evidence type="ECO:0008006" key="11">
    <source>
        <dbReference type="Google" id="ProtNLM"/>
    </source>
</evidence>
<dbReference type="GO" id="GO:0006099">
    <property type="term" value="P:tricarboxylic acid cycle"/>
    <property type="evidence" value="ECO:0007669"/>
    <property type="project" value="InterPro"/>
</dbReference>
<dbReference type="Gene3D" id="1.20.1300.10">
    <property type="entry name" value="Fumarate reductase/succinate dehydrogenase, transmembrane subunit"/>
    <property type="match status" value="1"/>
</dbReference>
<evidence type="ECO:0000256" key="4">
    <source>
        <dbReference type="ARBA" id="ARBA00022723"/>
    </source>
</evidence>
<accession>F0ZSK9</accession>
<dbReference type="InterPro" id="IPR014314">
    <property type="entry name" value="Succ_DH_cytb556"/>
</dbReference>
<dbReference type="InterPro" id="IPR034804">
    <property type="entry name" value="SQR/QFR_C/D"/>
</dbReference>
<dbReference type="EMBL" id="GL871160">
    <property type="protein sequence ID" value="EGC33064.1"/>
    <property type="molecule type" value="Genomic_DNA"/>
</dbReference>
<keyword evidence="4" id="KW-0479">Metal-binding</keyword>
<dbReference type="Pfam" id="PF01127">
    <property type="entry name" value="Sdh_cyt"/>
    <property type="match status" value="1"/>
</dbReference>
<evidence type="ECO:0000256" key="3">
    <source>
        <dbReference type="ARBA" id="ARBA00022692"/>
    </source>
</evidence>
<dbReference type="GO" id="GO:0045273">
    <property type="term" value="C:respiratory chain complex II (succinate dehydrogenase)"/>
    <property type="evidence" value="ECO:0000318"/>
    <property type="project" value="GO_Central"/>
</dbReference>
<evidence type="ECO:0000256" key="2">
    <source>
        <dbReference type="ARBA" id="ARBA00022617"/>
    </source>
</evidence>
<keyword evidence="6" id="KW-0408">Iron</keyword>
<feature type="transmembrane region" description="Helical" evidence="8">
    <location>
        <begin position="173"/>
        <end position="192"/>
    </location>
</feature>
<dbReference type="RefSeq" id="XP_003290414.1">
    <property type="nucleotide sequence ID" value="XM_003290366.1"/>
</dbReference>
<protein>
    <recommendedName>
        <fullName evidence="11">Succinate dehydrogenase cytochrome b560 subunit, mitochondrial</fullName>
    </recommendedName>
</protein>
<evidence type="ECO:0000256" key="5">
    <source>
        <dbReference type="ARBA" id="ARBA00022989"/>
    </source>
</evidence>
<organism evidence="9 10">
    <name type="scientific">Dictyostelium purpureum</name>
    <name type="common">Slime mold</name>
    <dbReference type="NCBI Taxonomy" id="5786"/>
    <lineage>
        <taxon>Eukaryota</taxon>
        <taxon>Amoebozoa</taxon>
        <taxon>Evosea</taxon>
        <taxon>Eumycetozoa</taxon>
        <taxon>Dictyostelia</taxon>
        <taxon>Dictyosteliales</taxon>
        <taxon>Dictyosteliaceae</taxon>
        <taxon>Dictyostelium</taxon>
    </lineage>
</organism>
<name>F0ZSK9_DICPU</name>
<dbReference type="GO" id="GO:0046872">
    <property type="term" value="F:metal ion binding"/>
    <property type="evidence" value="ECO:0007669"/>
    <property type="project" value="UniProtKB-KW"/>
</dbReference>
<dbReference type="NCBIfam" id="TIGR02970">
    <property type="entry name" value="succ_dehyd_cytB"/>
    <property type="match status" value="1"/>
</dbReference>
<dbReference type="InterPro" id="IPR000701">
    <property type="entry name" value="SuccDH_FuR_B_TM-su"/>
</dbReference>
<dbReference type="FunCoup" id="F0ZSK9">
    <property type="interactions" value="238"/>
</dbReference>